<dbReference type="Gene3D" id="3.40.50.300">
    <property type="entry name" value="P-loop containing nucleotide triphosphate hydrolases"/>
    <property type="match status" value="1"/>
</dbReference>
<dbReference type="AlphaFoldDB" id="D4GK45"/>
<evidence type="ECO:0000259" key="1">
    <source>
        <dbReference type="Pfam" id="PF13175"/>
    </source>
</evidence>
<dbReference type="eggNOG" id="COG3950">
    <property type="taxonomic scope" value="Bacteria"/>
</dbReference>
<sequence length="419" mass="46914">MINDIKLSIREVIDKIKESLNTSIDNRRNGKYTYIIGNNGTGKSKILGELAETLKSVDSKRITACISSTIHDRFTYSEHEKVIYMGARNSSNAVFLSAIDRQLAKFILQAMEIDRRSLKKLVAVLNMSISFIFGEKTIETILTPPDKANRDTERVIKRASDLGLLSKQKINTLKRIIAGNGRFEELTKAQVSTLLSYLDLNIDFTIRIELSGGQSINFQDLSSGEQNRFLIFAKILSVMKNGTIYLIDEPEVSLHLHWQMEFHNNVDKLLSDIKNFHVIVATHSPTIISEAVKHDSKSLENTVAVLQRKNEISDIKKTILINDKSVACKIHSFAEVASHDQLVLRYFQTSPYKTREVSVEIADVVLGMAEGEKAKNDALNILNELRAAIGLSSEAKKQIDAALALVENDLINSLKINGE</sequence>
<dbReference type="EMBL" id="CP001875">
    <property type="protein sequence ID" value="ADD78013.1"/>
    <property type="molecule type" value="Genomic_DNA"/>
</dbReference>
<dbReference type="RefSeq" id="WP_013026722.1">
    <property type="nucleotide sequence ID" value="NC_013956.2"/>
</dbReference>
<evidence type="ECO:0000313" key="3">
    <source>
        <dbReference type="Proteomes" id="UP000001702"/>
    </source>
</evidence>
<dbReference type="HOGENOM" id="CLU_600890_0_0_6"/>
<name>D4GK45_PANAM</name>
<proteinExistence type="predicted"/>
<dbReference type="InterPro" id="IPR027417">
    <property type="entry name" value="P-loop_NTPase"/>
</dbReference>
<evidence type="ECO:0000313" key="2">
    <source>
        <dbReference type="EMBL" id="ADD78013.1"/>
    </source>
</evidence>
<accession>D4GK45</accession>
<keyword evidence="3" id="KW-1185">Reference proteome</keyword>
<dbReference type="Pfam" id="PF13175">
    <property type="entry name" value="AAA_15"/>
    <property type="match status" value="1"/>
</dbReference>
<dbReference type="Proteomes" id="UP000001702">
    <property type="component" value="Chromosome"/>
</dbReference>
<feature type="domain" description="Endonuclease GajA/Old nuclease/RecF-like AAA" evidence="1">
    <location>
        <begin position="169"/>
        <end position="288"/>
    </location>
</feature>
<protein>
    <recommendedName>
        <fullName evidence="1">Endonuclease GajA/Old nuclease/RecF-like AAA domain-containing protein</fullName>
    </recommendedName>
</protein>
<organism evidence="2 3">
    <name type="scientific">Pantoea ananatis (strain LMG 20103)</name>
    <dbReference type="NCBI Taxonomy" id="706191"/>
    <lineage>
        <taxon>Bacteria</taxon>
        <taxon>Pseudomonadati</taxon>
        <taxon>Pseudomonadota</taxon>
        <taxon>Gammaproteobacteria</taxon>
        <taxon>Enterobacterales</taxon>
        <taxon>Erwiniaceae</taxon>
        <taxon>Pantoea</taxon>
    </lineage>
</organism>
<reference evidence="2 3" key="1">
    <citation type="journal article" date="2010" name="J. Bacteriol.">
        <title>Genome sequence of Pantoea ananatis LMG20103, the causative agent of Eucalyptus blight and dieback.</title>
        <authorList>
            <person name="De Maayer P."/>
            <person name="Chan W.Y."/>
            <person name="Venter S.N."/>
            <person name="Toth I.K."/>
            <person name="Birch P.R."/>
            <person name="Joubert F."/>
            <person name="Coutinho T.A."/>
        </authorList>
    </citation>
    <scope>NUCLEOTIDE SEQUENCE [LARGE SCALE GENOMIC DNA]</scope>
    <source>
        <strain evidence="2 3">LMG 20103</strain>
    </source>
</reference>
<dbReference type="SUPFAM" id="SSF52540">
    <property type="entry name" value="P-loop containing nucleoside triphosphate hydrolases"/>
    <property type="match status" value="1"/>
</dbReference>
<dbReference type="InterPro" id="IPR051396">
    <property type="entry name" value="Bact_Antivir_Def_Nuclease"/>
</dbReference>
<dbReference type="PANTHER" id="PTHR43581:SF4">
    <property type="entry name" value="ATP_GTP PHOSPHATASE"/>
    <property type="match status" value="1"/>
</dbReference>
<dbReference type="PANTHER" id="PTHR43581">
    <property type="entry name" value="ATP/GTP PHOSPHATASE"/>
    <property type="match status" value="1"/>
</dbReference>
<dbReference type="InterPro" id="IPR041685">
    <property type="entry name" value="AAA_GajA/Old/RecF-like"/>
</dbReference>
<dbReference type="KEGG" id="pam:PANA_2846"/>
<gene>
    <name evidence="2" type="ordered locus">PANA_2846</name>
</gene>